<dbReference type="InterPro" id="IPR036047">
    <property type="entry name" value="F-box-like_dom_sf"/>
</dbReference>
<dbReference type="SUPFAM" id="SSF81383">
    <property type="entry name" value="F-box domain"/>
    <property type="match status" value="1"/>
</dbReference>
<dbReference type="Gene3D" id="1.20.1280.50">
    <property type="match status" value="1"/>
</dbReference>
<dbReference type="Proteomes" id="UP001140206">
    <property type="component" value="Chromosome 5"/>
</dbReference>
<dbReference type="InterPro" id="IPR001810">
    <property type="entry name" value="F-box_dom"/>
</dbReference>
<dbReference type="Pfam" id="PF24758">
    <property type="entry name" value="LRR_At5g56370"/>
    <property type="match status" value="1"/>
</dbReference>
<organism evidence="3 4">
    <name type="scientific">Rhynchospora pubera</name>
    <dbReference type="NCBI Taxonomy" id="906938"/>
    <lineage>
        <taxon>Eukaryota</taxon>
        <taxon>Viridiplantae</taxon>
        <taxon>Streptophyta</taxon>
        <taxon>Embryophyta</taxon>
        <taxon>Tracheophyta</taxon>
        <taxon>Spermatophyta</taxon>
        <taxon>Magnoliopsida</taxon>
        <taxon>Liliopsida</taxon>
        <taxon>Poales</taxon>
        <taxon>Cyperaceae</taxon>
        <taxon>Cyperoideae</taxon>
        <taxon>Rhynchosporeae</taxon>
        <taxon>Rhynchospora</taxon>
    </lineage>
</organism>
<dbReference type="InterPro" id="IPR055411">
    <property type="entry name" value="LRR_FXL15/At3g58940/PEG3-like"/>
</dbReference>
<sequence length="440" mass="50356">MLDCWWHFCHKKMSVTNSQSIEENLSSFDTISNLPECIKHKILIYLPIKEIVRTCILSTSWRRTWFTIPELVVDSSINSNSHQNIGNEESRNINFVDQLLRRHDGNLHKFKLSGAKLGTMILTTWMKTLSQKQISELSIEADTDQVLFTTSLMSSCFKLKVLVLSRCFVHFPQEFDGFRLLHTIDLRDCTIAPKGIAGLVSYCPLLEILKFKPKSFIDRDIKIHSPNLRELTIYGKFTQVSLLTPNLCKANFVIRQLEATSKIVGLRGNLIKFPIYINDISSSRAFCYFLEKDPPTLNYLSTMVMILAPLEYHHIYSACLLLRRNRTLQKLVVFLEPVDRLPFSSDYKLHDYKFPFLTEATIIPFASSEGVIELAEIILINAPLLGRLIVRGEMNDCEVSKLNKIDKLSTKAEIILSESCFCVDGKYEGCGCCMCNIVAW</sequence>
<proteinExistence type="predicted"/>
<dbReference type="InterPro" id="IPR053781">
    <property type="entry name" value="F-box_AtFBL13-like"/>
</dbReference>
<accession>A0AAV8CE09</accession>
<dbReference type="AlphaFoldDB" id="A0AAV8CE09"/>
<feature type="domain" description="F-box" evidence="1">
    <location>
        <begin position="31"/>
        <end position="65"/>
    </location>
</feature>
<keyword evidence="4" id="KW-1185">Reference proteome</keyword>
<evidence type="ECO:0000259" key="2">
    <source>
        <dbReference type="Pfam" id="PF24758"/>
    </source>
</evidence>
<evidence type="ECO:0000313" key="4">
    <source>
        <dbReference type="Proteomes" id="UP001140206"/>
    </source>
</evidence>
<protein>
    <submittedName>
        <fullName evidence="3">FBD-associated F-box protein</fullName>
    </submittedName>
</protein>
<reference evidence="3" key="1">
    <citation type="submission" date="2022-08" db="EMBL/GenBank/DDBJ databases">
        <authorList>
            <person name="Marques A."/>
        </authorList>
    </citation>
    <scope>NUCLEOTIDE SEQUENCE</scope>
    <source>
        <strain evidence="3">RhyPub2mFocal</strain>
        <tissue evidence="3">Leaves</tissue>
    </source>
</reference>
<evidence type="ECO:0000259" key="1">
    <source>
        <dbReference type="Pfam" id="PF00646"/>
    </source>
</evidence>
<dbReference type="Gene3D" id="3.80.10.10">
    <property type="entry name" value="Ribonuclease Inhibitor"/>
    <property type="match status" value="1"/>
</dbReference>
<gene>
    <name evidence="3" type="ORF">LUZ62_088011</name>
</gene>
<name>A0AAV8CE09_9POAL</name>
<feature type="domain" description="F-box/LRR-repeat protein 15/At3g58940/PEG3-like LRR" evidence="2">
    <location>
        <begin position="123"/>
        <end position="237"/>
    </location>
</feature>
<dbReference type="PANTHER" id="PTHR31639:SF285">
    <property type="entry name" value="OS01G0730200 PROTEIN"/>
    <property type="match status" value="1"/>
</dbReference>
<comment type="caution">
    <text evidence="3">The sequence shown here is derived from an EMBL/GenBank/DDBJ whole genome shotgun (WGS) entry which is preliminary data.</text>
</comment>
<dbReference type="InterPro" id="IPR032675">
    <property type="entry name" value="LRR_dom_sf"/>
</dbReference>
<dbReference type="PANTHER" id="PTHR31639">
    <property type="entry name" value="F-BOX PROTEIN-LIKE"/>
    <property type="match status" value="1"/>
</dbReference>
<dbReference type="CDD" id="cd22160">
    <property type="entry name" value="F-box_AtFBL13-like"/>
    <property type="match status" value="1"/>
</dbReference>
<dbReference type="EMBL" id="JAMFTS010000005">
    <property type="protein sequence ID" value="KAJ4753606.1"/>
    <property type="molecule type" value="Genomic_DNA"/>
</dbReference>
<evidence type="ECO:0000313" key="3">
    <source>
        <dbReference type="EMBL" id="KAJ4753606.1"/>
    </source>
</evidence>
<dbReference type="SUPFAM" id="SSF52047">
    <property type="entry name" value="RNI-like"/>
    <property type="match status" value="1"/>
</dbReference>
<dbReference type="Pfam" id="PF00646">
    <property type="entry name" value="F-box"/>
    <property type="match status" value="1"/>
</dbReference>